<dbReference type="Pfam" id="PF11788">
    <property type="entry name" value="MRP-L46"/>
    <property type="match status" value="1"/>
</dbReference>
<dbReference type="InterPro" id="IPR015797">
    <property type="entry name" value="NUDIX_hydrolase-like_dom_sf"/>
</dbReference>
<evidence type="ECO:0000256" key="1">
    <source>
        <dbReference type="ARBA" id="ARBA00004173"/>
    </source>
</evidence>
<dbReference type="InterPro" id="IPR021757">
    <property type="entry name" value="Ribosomal_mL46_N"/>
</dbReference>
<proteinExistence type="inferred from homology"/>
<keyword evidence="6" id="KW-0687">Ribonucleoprotein</keyword>
<dbReference type="GO" id="GO:0003735">
    <property type="term" value="F:structural constituent of ribosome"/>
    <property type="evidence" value="ECO:0007669"/>
    <property type="project" value="InterPro"/>
</dbReference>
<feature type="region of interest" description="Disordered" evidence="9">
    <location>
        <begin position="290"/>
        <end position="313"/>
    </location>
</feature>
<gene>
    <name evidence="11" type="primary">MRPL46</name>
    <name evidence="11" type="ORF">AVEN_133690_1</name>
</gene>
<dbReference type="PANTHER" id="PTHR13124">
    <property type="entry name" value="39S RIBOSOMAL PROTEIN L46, MITOCHONDRIAL PRECURSOR-RELATED"/>
    <property type="match status" value="1"/>
</dbReference>
<dbReference type="InterPro" id="IPR033650">
    <property type="entry name" value="Ribosomal_mL46_NUDIX"/>
</dbReference>
<dbReference type="AlphaFoldDB" id="A0A4Y2B6R0"/>
<evidence type="ECO:0000256" key="8">
    <source>
        <dbReference type="ARBA" id="ARBA00035534"/>
    </source>
</evidence>
<dbReference type="SUPFAM" id="SSF55811">
    <property type="entry name" value="Nudix"/>
    <property type="match status" value="1"/>
</dbReference>
<dbReference type="CDD" id="cd04661">
    <property type="entry name" value="NUDIX_MRP_L46"/>
    <property type="match status" value="1"/>
</dbReference>
<keyword evidence="4 11" id="KW-0689">Ribosomal protein</keyword>
<feature type="domain" description="Large ribosomal subunit protein mL46 N-terminal" evidence="10">
    <location>
        <begin position="44"/>
        <end position="140"/>
    </location>
</feature>
<evidence type="ECO:0000313" key="12">
    <source>
        <dbReference type="Proteomes" id="UP000499080"/>
    </source>
</evidence>
<name>A0A4Y2B6R0_ARAVE</name>
<evidence type="ECO:0000256" key="3">
    <source>
        <dbReference type="ARBA" id="ARBA00022946"/>
    </source>
</evidence>
<accession>A0A4Y2B6R0</accession>
<organism evidence="11 12">
    <name type="scientific">Araneus ventricosus</name>
    <name type="common">Orbweaver spider</name>
    <name type="synonym">Epeira ventricosa</name>
    <dbReference type="NCBI Taxonomy" id="182803"/>
    <lineage>
        <taxon>Eukaryota</taxon>
        <taxon>Metazoa</taxon>
        <taxon>Ecdysozoa</taxon>
        <taxon>Arthropoda</taxon>
        <taxon>Chelicerata</taxon>
        <taxon>Arachnida</taxon>
        <taxon>Araneae</taxon>
        <taxon>Araneomorphae</taxon>
        <taxon>Entelegynae</taxon>
        <taxon>Araneoidea</taxon>
        <taxon>Araneidae</taxon>
        <taxon>Araneus</taxon>
    </lineage>
</organism>
<evidence type="ECO:0000256" key="5">
    <source>
        <dbReference type="ARBA" id="ARBA00023128"/>
    </source>
</evidence>
<dbReference type="GO" id="GO:0005743">
    <property type="term" value="C:mitochondrial inner membrane"/>
    <property type="evidence" value="ECO:0007669"/>
    <property type="project" value="UniProtKB-ARBA"/>
</dbReference>
<evidence type="ECO:0000256" key="6">
    <source>
        <dbReference type="ARBA" id="ARBA00023274"/>
    </source>
</evidence>
<dbReference type="FunFam" id="3.90.79.10:FF:000018">
    <property type="entry name" value="39S ribosomal protein L46, mitochondrial"/>
    <property type="match status" value="1"/>
</dbReference>
<evidence type="ECO:0000256" key="2">
    <source>
        <dbReference type="ARBA" id="ARBA00009070"/>
    </source>
</evidence>
<reference evidence="11 12" key="1">
    <citation type="journal article" date="2019" name="Sci. Rep.">
        <title>Orb-weaving spider Araneus ventricosus genome elucidates the spidroin gene catalogue.</title>
        <authorList>
            <person name="Kono N."/>
            <person name="Nakamura H."/>
            <person name="Ohtoshi R."/>
            <person name="Moran D.A.P."/>
            <person name="Shinohara A."/>
            <person name="Yoshida Y."/>
            <person name="Fujiwara M."/>
            <person name="Mori M."/>
            <person name="Tomita M."/>
            <person name="Arakawa K."/>
        </authorList>
    </citation>
    <scope>NUCLEOTIDE SEQUENCE [LARGE SCALE GENOMIC DNA]</scope>
</reference>
<comment type="subcellular location">
    <subcellularLocation>
        <location evidence="1">Mitochondrion</location>
    </subcellularLocation>
</comment>
<evidence type="ECO:0000256" key="4">
    <source>
        <dbReference type="ARBA" id="ARBA00022980"/>
    </source>
</evidence>
<keyword evidence="3" id="KW-0809">Transit peptide</keyword>
<dbReference type="EMBL" id="BGPR01000057">
    <property type="protein sequence ID" value="GBL88022.1"/>
    <property type="molecule type" value="Genomic_DNA"/>
</dbReference>
<evidence type="ECO:0000256" key="9">
    <source>
        <dbReference type="SAM" id="MobiDB-lite"/>
    </source>
</evidence>
<evidence type="ECO:0000313" key="11">
    <source>
        <dbReference type="EMBL" id="GBL88022.1"/>
    </source>
</evidence>
<evidence type="ECO:0000259" key="10">
    <source>
        <dbReference type="Pfam" id="PF11788"/>
    </source>
</evidence>
<dbReference type="Proteomes" id="UP000499080">
    <property type="component" value="Unassembled WGS sequence"/>
</dbReference>
<dbReference type="PANTHER" id="PTHR13124:SF12">
    <property type="entry name" value="LARGE RIBOSOMAL SUBUNIT PROTEIN ML46"/>
    <property type="match status" value="1"/>
</dbReference>
<dbReference type="OrthoDB" id="194611at2759"/>
<comment type="caution">
    <text evidence="11">The sequence shown here is derived from an EMBL/GenBank/DDBJ whole genome shotgun (WGS) entry which is preliminary data.</text>
</comment>
<keyword evidence="12" id="KW-1185">Reference proteome</keyword>
<keyword evidence="5" id="KW-0496">Mitochondrion</keyword>
<comment type="similarity">
    <text evidence="2">Belongs to the mitochondrion-specific ribosomal protein mL46 family.</text>
</comment>
<dbReference type="Gene3D" id="3.90.79.10">
    <property type="entry name" value="Nucleoside Triphosphate Pyrophosphohydrolase"/>
    <property type="match status" value="1"/>
</dbReference>
<protein>
    <recommendedName>
        <fullName evidence="7">Large ribosomal subunit protein mL46</fullName>
    </recommendedName>
    <alternativeName>
        <fullName evidence="8">39S ribosomal protein L46, mitochondrial</fullName>
    </alternativeName>
</protein>
<dbReference type="InterPro" id="IPR040008">
    <property type="entry name" value="Ribosomal_mL46"/>
</dbReference>
<sequence>MRTKTCLTLFNRLNSCFFKGYVCNLPQPTFNVATRQFSNAYCVWHTVGAICLERKPVVTQELTPLEQRYFQYLQKLEIEKSYLSDHEKRHLEDLRIAEKLKKGEVEDMDTVSKQTAQDFEDACNEEFNRYKPNPRITEADKTNDRKSLQRKLDSSLVLIVKQKLGNDYRWILPQTIHQEGETLRQTAERALHELCPDPIQIRFMGNAPVGYYKYKYPKAARKDGVTGAKVFFFKAQLFEKNPKYLNFNLTDTNNDALWLTHSELNEVLQTDYGKTVQTFLFPDTFDVEEEVDDSSTNNSTEDEEPIAKTSALN</sequence>
<dbReference type="GO" id="GO:0005762">
    <property type="term" value="C:mitochondrial large ribosomal subunit"/>
    <property type="evidence" value="ECO:0007669"/>
    <property type="project" value="TreeGrafter"/>
</dbReference>
<evidence type="ECO:0000256" key="7">
    <source>
        <dbReference type="ARBA" id="ARBA00035190"/>
    </source>
</evidence>